<dbReference type="eggNOG" id="ENOG502QR0D">
    <property type="taxonomic scope" value="Eukaryota"/>
</dbReference>
<dbReference type="SUPFAM" id="SSF50494">
    <property type="entry name" value="Trypsin-like serine proteases"/>
    <property type="match status" value="1"/>
</dbReference>
<evidence type="ECO:0000313" key="1">
    <source>
        <dbReference type="EMBL" id="KDN62398.1"/>
    </source>
</evidence>
<reference evidence="2" key="1">
    <citation type="journal article" date="2014" name="Genome Announc.">
        <title>Draft genome sequence of Colletotrichum sublineola, a destructive pathogen of cultivated sorghum.</title>
        <authorList>
            <person name="Baroncelli R."/>
            <person name="Sanz-Martin J.M."/>
            <person name="Rech G.E."/>
            <person name="Sukno S.A."/>
            <person name="Thon M.R."/>
        </authorList>
    </citation>
    <scope>NUCLEOTIDE SEQUENCE [LARGE SCALE GENOMIC DNA]</scope>
    <source>
        <strain evidence="2">TX430BB</strain>
    </source>
</reference>
<dbReference type="EMBL" id="JMSE01001327">
    <property type="protein sequence ID" value="KDN62398.1"/>
    <property type="molecule type" value="Genomic_DNA"/>
</dbReference>
<dbReference type="OMA" id="PMEWILE"/>
<dbReference type="OrthoDB" id="5424209at2759"/>
<dbReference type="HOGENOM" id="CLU_024804_0_0_1"/>
<gene>
    <name evidence="1" type="ORF">CSUB01_02428</name>
</gene>
<dbReference type="STRING" id="1173701.A0A066WZR5"/>
<dbReference type="AlphaFoldDB" id="A0A066WZR5"/>
<name>A0A066WZR5_COLSU</name>
<evidence type="ECO:0000313" key="2">
    <source>
        <dbReference type="Proteomes" id="UP000027238"/>
    </source>
</evidence>
<protein>
    <submittedName>
        <fullName evidence="1">Uncharacterized protein</fullName>
    </submittedName>
</protein>
<dbReference type="InterPro" id="IPR009003">
    <property type="entry name" value="Peptidase_S1_PA"/>
</dbReference>
<organism evidence="1 2">
    <name type="scientific">Colletotrichum sublineola</name>
    <name type="common">Sorghum anthracnose fungus</name>
    <dbReference type="NCBI Taxonomy" id="1173701"/>
    <lineage>
        <taxon>Eukaryota</taxon>
        <taxon>Fungi</taxon>
        <taxon>Dikarya</taxon>
        <taxon>Ascomycota</taxon>
        <taxon>Pezizomycotina</taxon>
        <taxon>Sordariomycetes</taxon>
        <taxon>Hypocreomycetidae</taxon>
        <taxon>Glomerellales</taxon>
        <taxon>Glomerellaceae</taxon>
        <taxon>Colletotrichum</taxon>
        <taxon>Colletotrichum graminicola species complex</taxon>
    </lineage>
</organism>
<comment type="caution">
    <text evidence="1">The sequence shown here is derived from an EMBL/GenBank/DDBJ whole genome shotgun (WGS) entry which is preliminary data.</text>
</comment>
<accession>A0A066WZR5</accession>
<dbReference type="Proteomes" id="UP000027238">
    <property type="component" value="Unassembled WGS sequence"/>
</dbReference>
<keyword evidence="2" id="KW-1185">Reference proteome</keyword>
<sequence length="507" mass="57349">MDSQRPPTSLERDWFYLGLPSQPKLVARSSSTLFHFGVDAWSSDRKTLTVVGEHAIVGKWNNEPSPLRNEILGILAQQDVDWKAIDILRIGYVDEEKPVILSISVSAHTSWETGSRVARDCREALVAHGLDDVHCEIKESILVNLASVLQQDLHSHPPKFHSFMYHLSDQLGTAIASLDHPRREGTKGIYLRRTGGEPVAEIFALTCRHVCYSDSETGSRLPGKETLSSKPIIQLPEKTTELLVGDLNKLKEEAIEIIEEESKRKCHQERGSRLEKITICQQEVRETDRLLQHFTLREALDTRVFGHVEYTSDYVVRTSKCLSDWCLIRMKADSHERRLSELSNHVYIGPQFLGTLFPCTPWFLTRDLEHDGTLHIQGIVADSELQNPRKRIVGMRGRTSDLSFGIVNQVKSVIRRTVKDGRTFFSKECCIVAHRNNHGSFTKPGDSGACIFDLEGRAVGMVTGGITREDVLQGEEYYYQAMDVTYATPMEWILEDMKACGLSMEIL</sequence>
<proteinExistence type="predicted"/>